<dbReference type="GO" id="GO:0016020">
    <property type="term" value="C:membrane"/>
    <property type="evidence" value="ECO:0007669"/>
    <property type="project" value="UniProtKB-SubCell"/>
</dbReference>
<evidence type="ECO:0000256" key="2">
    <source>
        <dbReference type="ARBA" id="ARBA00006824"/>
    </source>
</evidence>
<gene>
    <name evidence="7" type="ORF">O3G_MSEX004414</name>
</gene>
<dbReference type="Proteomes" id="UP000791440">
    <property type="component" value="Unassembled WGS sequence"/>
</dbReference>
<dbReference type="PANTHER" id="PTHR11266">
    <property type="entry name" value="PEROXISOMAL MEMBRANE PROTEIN 2, PXMP2 MPV17"/>
    <property type="match status" value="1"/>
</dbReference>
<dbReference type="GO" id="GO:0061668">
    <property type="term" value="P:mitochondrial ribosome assembly"/>
    <property type="evidence" value="ECO:0007669"/>
    <property type="project" value="TreeGrafter"/>
</dbReference>
<dbReference type="EMBL" id="JH668332">
    <property type="protein sequence ID" value="KAG6446392.1"/>
    <property type="molecule type" value="Genomic_DNA"/>
</dbReference>
<protein>
    <recommendedName>
        <fullName evidence="9">Pmp22 peroxisomal membrane protein</fullName>
    </recommendedName>
</protein>
<dbReference type="InterPro" id="IPR007248">
    <property type="entry name" value="Mpv17_PMP22"/>
</dbReference>
<sequence length="201" mass="24019">MFAFRRIPFKHSVTFKQQCRNESIFHRGVQYFFKKNLLLTNSLTSGGFLAIGDLIQQEIEFQSKILPERYDWLRAARMFIVGTLMGPMHHYYYIYLDKILPKANFKTVFTKILCDQAVVSPLTILCFFYGMGILENKSLEESKDELVKKFKYVYLGDCLYWPPVQFLNFYYLPTHYRVLYINLATMIFNIFLSFMKHFDQH</sequence>
<comment type="subcellular location">
    <subcellularLocation>
        <location evidence="1">Membrane</location>
        <topology evidence="1">Multi-pass membrane protein</topology>
    </subcellularLocation>
</comment>
<evidence type="ECO:0008006" key="9">
    <source>
        <dbReference type="Google" id="ProtNLM"/>
    </source>
</evidence>
<keyword evidence="3 6" id="KW-0812">Transmembrane</keyword>
<name>A0A922CHJ4_MANSE</name>
<dbReference type="PANTHER" id="PTHR11266:SF8">
    <property type="entry name" value="MPV17-LIKE PROTEIN 2"/>
    <property type="match status" value="1"/>
</dbReference>
<keyword evidence="5 6" id="KW-0472">Membrane</keyword>
<accession>A0A922CHJ4</accession>
<feature type="transmembrane region" description="Helical" evidence="6">
    <location>
        <begin position="178"/>
        <end position="195"/>
    </location>
</feature>
<keyword evidence="4 6" id="KW-1133">Transmembrane helix</keyword>
<evidence type="ECO:0000256" key="1">
    <source>
        <dbReference type="ARBA" id="ARBA00004141"/>
    </source>
</evidence>
<proteinExistence type="inferred from homology"/>
<comment type="caution">
    <text evidence="7">The sequence shown here is derived from an EMBL/GenBank/DDBJ whole genome shotgun (WGS) entry which is preliminary data.</text>
</comment>
<dbReference type="Pfam" id="PF04117">
    <property type="entry name" value="Mpv17_PMP22"/>
    <property type="match status" value="1"/>
</dbReference>
<reference evidence="7" key="2">
    <citation type="submission" date="2020-12" db="EMBL/GenBank/DDBJ databases">
        <authorList>
            <person name="Kanost M."/>
        </authorList>
    </citation>
    <scope>NUCLEOTIDE SEQUENCE</scope>
</reference>
<feature type="transmembrane region" description="Helical" evidence="6">
    <location>
        <begin position="78"/>
        <end position="96"/>
    </location>
</feature>
<dbReference type="AlphaFoldDB" id="A0A922CHJ4"/>
<dbReference type="GO" id="GO:0005739">
    <property type="term" value="C:mitochondrion"/>
    <property type="evidence" value="ECO:0007669"/>
    <property type="project" value="TreeGrafter"/>
</dbReference>
<keyword evidence="8" id="KW-1185">Reference proteome</keyword>
<evidence type="ECO:0000256" key="6">
    <source>
        <dbReference type="RuleBase" id="RU363053"/>
    </source>
</evidence>
<reference evidence="7" key="1">
    <citation type="journal article" date="2016" name="Insect Biochem. Mol. Biol.">
        <title>Multifaceted biological insights from a draft genome sequence of the tobacco hornworm moth, Manduca sexta.</title>
        <authorList>
            <person name="Kanost M.R."/>
            <person name="Arrese E.L."/>
            <person name="Cao X."/>
            <person name="Chen Y.R."/>
            <person name="Chellapilla S."/>
            <person name="Goldsmith M.R."/>
            <person name="Grosse-Wilde E."/>
            <person name="Heckel D.G."/>
            <person name="Herndon N."/>
            <person name="Jiang H."/>
            <person name="Papanicolaou A."/>
            <person name="Qu J."/>
            <person name="Soulages J.L."/>
            <person name="Vogel H."/>
            <person name="Walters J."/>
            <person name="Waterhouse R.M."/>
            <person name="Ahn S.J."/>
            <person name="Almeida F.C."/>
            <person name="An C."/>
            <person name="Aqrawi P."/>
            <person name="Bretschneider A."/>
            <person name="Bryant W.B."/>
            <person name="Bucks S."/>
            <person name="Chao H."/>
            <person name="Chevignon G."/>
            <person name="Christen J.M."/>
            <person name="Clarke D.F."/>
            <person name="Dittmer N.T."/>
            <person name="Ferguson L.C.F."/>
            <person name="Garavelou S."/>
            <person name="Gordon K.H.J."/>
            <person name="Gunaratna R.T."/>
            <person name="Han Y."/>
            <person name="Hauser F."/>
            <person name="He Y."/>
            <person name="Heidel-Fischer H."/>
            <person name="Hirsh A."/>
            <person name="Hu Y."/>
            <person name="Jiang H."/>
            <person name="Kalra D."/>
            <person name="Klinner C."/>
            <person name="Konig C."/>
            <person name="Kovar C."/>
            <person name="Kroll A.R."/>
            <person name="Kuwar S.S."/>
            <person name="Lee S.L."/>
            <person name="Lehman R."/>
            <person name="Li K."/>
            <person name="Li Z."/>
            <person name="Liang H."/>
            <person name="Lovelace S."/>
            <person name="Lu Z."/>
            <person name="Mansfield J.H."/>
            <person name="McCulloch K.J."/>
            <person name="Mathew T."/>
            <person name="Morton B."/>
            <person name="Muzny D.M."/>
            <person name="Neunemann D."/>
            <person name="Ongeri F."/>
            <person name="Pauchet Y."/>
            <person name="Pu L.L."/>
            <person name="Pyrousis I."/>
            <person name="Rao X.J."/>
            <person name="Redding A."/>
            <person name="Roesel C."/>
            <person name="Sanchez-Gracia A."/>
            <person name="Schaack S."/>
            <person name="Shukla A."/>
            <person name="Tetreau G."/>
            <person name="Wang Y."/>
            <person name="Xiong G.H."/>
            <person name="Traut W."/>
            <person name="Walsh T.K."/>
            <person name="Worley K.C."/>
            <person name="Wu D."/>
            <person name="Wu W."/>
            <person name="Wu Y.Q."/>
            <person name="Zhang X."/>
            <person name="Zou Z."/>
            <person name="Zucker H."/>
            <person name="Briscoe A.D."/>
            <person name="Burmester T."/>
            <person name="Clem R.J."/>
            <person name="Feyereisen R."/>
            <person name="Grimmelikhuijzen C.J.P."/>
            <person name="Hamodrakas S.J."/>
            <person name="Hansson B.S."/>
            <person name="Huguet E."/>
            <person name="Jermiin L.S."/>
            <person name="Lan Q."/>
            <person name="Lehman H.K."/>
            <person name="Lorenzen M."/>
            <person name="Merzendorfer H."/>
            <person name="Michalopoulos I."/>
            <person name="Morton D.B."/>
            <person name="Muthukrishnan S."/>
            <person name="Oakeshott J.G."/>
            <person name="Palmer W."/>
            <person name="Park Y."/>
            <person name="Passarelli A.L."/>
            <person name="Rozas J."/>
            <person name="Schwartz L.M."/>
            <person name="Smith W."/>
            <person name="Southgate A."/>
            <person name="Vilcinskas A."/>
            <person name="Vogt R."/>
            <person name="Wang P."/>
            <person name="Werren J."/>
            <person name="Yu X.Q."/>
            <person name="Zhou J.J."/>
            <person name="Brown S.J."/>
            <person name="Scherer S.E."/>
            <person name="Richards S."/>
            <person name="Blissard G.W."/>
        </authorList>
    </citation>
    <scope>NUCLEOTIDE SEQUENCE</scope>
</reference>
<comment type="similarity">
    <text evidence="2 6">Belongs to the peroxisomal membrane protein PXMP2/4 family.</text>
</comment>
<evidence type="ECO:0000313" key="8">
    <source>
        <dbReference type="Proteomes" id="UP000791440"/>
    </source>
</evidence>
<evidence type="ECO:0000256" key="4">
    <source>
        <dbReference type="ARBA" id="ARBA00022989"/>
    </source>
</evidence>
<feature type="transmembrane region" description="Helical" evidence="6">
    <location>
        <begin position="108"/>
        <end position="131"/>
    </location>
</feature>
<evidence type="ECO:0000313" key="7">
    <source>
        <dbReference type="EMBL" id="KAG6446392.1"/>
    </source>
</evidence>
<evidence type="ECO:0000256" key="3">
    <source>
        <dbReference type="ARBA" id="ARBA00022692"/>
    </source>
</evidence>
<organism evidence="7 8">
    <name type="scientific">Manduca sexta</name>
    <name type="common">Tobacco hawkmoth</name>
    <name type="synonym">Tobacco hornworm</name>
    <dbReference type="NCBI Taxonomy" id="7130"/>
    <lineage>
        <taxon>Eukaryota</taxon>
        <taxon>Metazoa</taxon>
        <taxon>Ecdysozoa</taxon>
        <taxon>Arthropoda</taxon>
        <taxon>Hexapoda</taxon>
        <taxon>Insecta</taxon>
        <taxon>Pterygota</taxon>
        <taxon>Neoptera</taxon>
        <taxon>Endopterygota</taxon>
        <taxon>Lepidoptera</taxon>
        <taxon>Glossata</taxon>
        <taxon>Ditrysia</taxon>
        <taxon>Bombycoidea</taxon>
        <taxon>Sphingidae</taxon>
        <taxon>Sphinginae</taxon>
        <taxon>Sphingini</taxon>
        <taxon>Manduca</taxon>
    </lineage>
</organism>
<evidence type="ECO:0000256" key="5">
    <source>
        <dbReference type="ARBA" id="ARBA00023136"/>
    </source>
</evidence>